<dbReference type="InterPro" id="IPR025486">
    <property type="entry name" value="DUF4378"/>
</dbReference>
<feature type="region of interest" description="Disordered" evidence="1">
    <location>
        <begin position="410"/>
        <end position="433"/>
    </location>
</feature>
<organism evidence="3 4">
    <name type="scientific">Heracleum sosnowskyi</name>
    <dbReference type="NCBI Taxonomy" id="360622"/>
    <lineage>
        <taxon>Eukaryota</taxon>
        <taxon>Viridiplantae</taxon>
        <taxon>Streptophyta</taxon>
        <taxon>Embryophyta</taxon>
        <taxon>Tracheophyta</taxon>
        <taxon>Spermatophyta</taxon>
        <taxon>Magnoliopsida</taxon>
        <taxon>eudicotyledons</taxon>
        <taxon>Gunneridae</taxon>
        <taxon>Pentapetalae</taxon>
        <taxon>asterids</taxon>
        <taxon>campanulids</taxon>
        <taxon>Apiales</taxon>
        <taxon>Apiaceae</taxon>
        <taxon>Apioideae</taxon>
        <taxon>apioid superclade</taxon>
        <taxon>Tordylieae</taxon>
        <taxon>Tordyliinae</taxon>
        <taxon>Heracleum</taxon>
    </lineage>
</organism>
<reference evidence="3" key="2">
    <citation type="submission" date="2023-05" db="EMBL/GenBank/DDBJ databases">
        <authorList>
            <person name="Schelkunov M.I."/>
        </authorList>
    </citation>
    <scope>NUCLEOTIDE SEQUENCE</scope>
    <source>
        <strain evidence="3">Hsosn_3</strain>
        <tissue evidence="3">Leaf</tissue>
    </source>
</reference>
<evidence type="ECO:0000256" key="1">
    <source>
        <dbReference type="SAM" id="MobiDB-lite"/>
    </source>
</evidence>
<name>A0AAD8HN83_9APIA</name>
<dbReference type="AlphaFoldDB" id="A0AAD8HN83"/>
<keyword evidence="4" id="KW-1185">Reference proteome</keyword>
<proteinExistence type="predicted"/>
<feature type="domain" description="DUF4378" evidence="2">
    <location>
        <begin position="771"/>
        <end position="912"/>
    </location>
</feature>
<feature type="region of interest" description="Disordered" evidence="1">
    <location>
        <begin position="157"/>
        <end position="220"/>
    </location>
</feature>
<reference evidence="3" key="1">
    <citation type="submission" date="2023-02" db="EMBL/GenBank/DDBJ databases">
        <title>Genome of toxic invasive species Heracleum sosnowskyi carries increased number of genes despite the absence of recent whole-genome duplications.</title>
        <authorList>
            <person name="Schelkunov M."/>
            <person name="Shtratnikova V."/>
            <person name="Makarenko M."/>
            <person name="Klepikova A."/>
            <person name="Omelchenko D."/>
            <person name="Novikova G."/>
            <person name="Obukhova E."/>
            <person name="Bogdanov V."/>
            <person name="Penin A."/>
            <person name="Logacheva M."/>
        </authorList>
    </citation>
    <scope>NUCLEOTIDE SEQUENCE</scope>
    <source>
        <strain evidence="3">Hsosn_3</strain>
        <tissue evidence="3">Leaf</tissue>
    </source>
</reference>
<dbReference type="PANTHER" id="PTHR40836:SF4">
    <property type="entry name" value="RB1-INDUCIBLE COILED-COIL PROTEIN"/>
    <property type="match status" value="1"/>
</dbReference>
<accession>A0AAD8HN83</accession>
<dbReference type="Proteomes" id="UP001237642">
    <property type="component" value="Unassembled WGS sequence"/>
</dbReference>
<gene>
    <name evidence="3" type="ORF">POM88_035868</name>
</gene>
<sequence>MGDWLRTFDQNQERMARKYLTQKSHVGDKSQKICSPNMLNSDDLVIELHIGTFSTSVREMNMSIVLVDHFISSTSGMEAPRNSLEFPVEICQSYSDAGVDNLMYAYQEARIWSEKNCFPTEAPMKKLINEDITKRTKSKVSALSVVARLMGVDMLPLDGNPVGQQVDKMKDNPKNNFLKQKLKKSGSSSGEELFPSKTSPHTAFDSYQYESTRDSDEWNENMKLNENRRREHPQEEELQKFKRDFSAWQSTRFKECAKVVDTENITSQCMVQVNLTSEKVVPYTNSGRMIRTSENLTELENCVKGRQLKSGYLQNHADKTNLSGKKDYLSSNNRSQSGACEWSSVAVPDLKSDNSLVPMNIVILRPGVDSVNDCEEYWDRSSRNTEERDNMEDFLEEVKDRLKHELQGKISNRGTTDGEGWIETPNSEKPSDPKKIAQRIAKQVRESVARDLGVNLIRSESTRSYRSELQYNRIGSPEFISRDTRNFLSERLRNVLKGETHPNISMVDHNSSNLSMLSYERDGLQNSQETLHSGNQMTYWGRLNFEQDKQSRSFRHESDDDIVIHKDLSPRNLIRSLSAPVSGTSFGKLLLEDRHILTGAQIRRKHEVIERSTIKVKKQKKEKFNLKDKVSSFKYGFSMRGKLFSRKIQSPEKFTYPPSSLNDITSGPTVMMNFSDRHENFTEVPPSPASICSSGFEESWRPAEEYCSPTPSDLHASEENMMPLAFREITSNLNELRRKLNQLDASDSEEMMIEEKGSEELMAELDDQSEAYVRDLLVASGLYDGSADKSLSRRDPFAKPITDSIYKEVEDAYTKRTKDKEDAMHQLDKKVDHRKKATGSNLRCPHGMELLSHVWDIMCVHIYPPADRSYYSLEGMVARDLQSTPWSVLVNDNVDIVGKEIECWVVEDIIEEIVKDMKAA</sequence>
<evidence type="ECO:0000313" key="4">
    <source>
        <dbReference type="Proteomes" id="UP001237642"/>
    </source>
</evidence>
<dbReference type="Pfam" id="PF14309">
    <property type="entry name" value="DUF4378"/>
    <property type="match status" value="1"/>
</dbReference>
<dbReference type="PANTHER" id="PTHR40836">
    <property type="entry name" value="RB1-INDUCIBLE COILED-COIL PROTEIN"/>
    <property type="match status" value="1"/>
</dbReference>
<dbReference type="EMBL" id="JAUIZM010000008">
    <property type="protein sequence ID" value="KAK1369776.1"/>
    <property type="molecule type" value="Genomic_DNA"/>
</dbReference>
<comment type="caution">
    <text evidence="3">The sequence shown here is derived from an EMBL/GenBank/DDBJ whole genome shotgun (WGS) entry which is preliminary data.</text>
</comment>
<evidence type="ECO:0000313" key="3">
    <source>
        <dbReference type="EMBL" id="KAK1369776.1"/>
    </source>
</evidence>
<evidence type="ECO:0000259" key="2">
    <source>
        <dbReference type="Pfam" id="PF14309"/>
    </source>
</evidence>
<protein>
    <submittedName>
        <fullName evidence="3">RB1-inducible coiled-coil protein</fullName>
    </submittedName>
</protein>